<evidence type="ECO:0000259" key="7">
    <source>
        <dbReference type="SMART" id="SM01144"/>
    </source>
</evidence>
<gene>
    <name evidence="8" type="ORF">SJ2017_1439</name>
</gene>
<dbReference type="InterPro" id="IPR005636">
    <property type="entry name" value="DTW"/>
</dbReference>
<proteinExistence type="inferred from homology"/>
<name>A0ABN4YCI8_9GAMM</name>
<evidence type="ECO:0000256" key="5">
    <source>
        <dbReference type="ARBA" id="ARBA00034489"/>
    </source>
</evidence>
<dbReference type="SMART" id="SM01144">
    <property type="entry name" value="DTW"/>
    <property type="match status" value="1"/>
</dbReference>
<evidence type="ECO:0000256" key="6">
    <source>
        <dbReference type="SAM" id="MobiDB-lite"/>
    </source>
</evidence>
<evidence type="ECO:0000256" key="1">
    <source>
        <dbReference type="ARBA" id="ARBA00012386"/>
    </source>
</evidence>
<dbReference type="InterPro" id="IPR039262">
    <property type="entry name" value="DTWD2/TAPT"/>
</dbReference>
<dbReference type="EMBL" id="CP020472">
    <property type="protein sequence ID" value="ARD21763.1"/>
    <property type="molecule type" value="Genomic_DNA"/>
</dbReference>
<keyword evidence="9" id="KW-1185">Reference proteome</keyword>
<evidence type="ECO:0000256" key="2">
    <source>
        <dbReference type="ARBA" id="ARBA00022679"/>
    </source>
</evidence>
<comment type="similarity">
    <text evidence="5">Belongs to the TDD superfamily. DTWD2 family.</text>
</comment>
<feature type="domain" description="DTW" evidence="7">
    <location>
        <begin position="1"/>
        <end position="203"/>
    </location>
</feature>
<evidence type="ECO:0000256" key="4">
    <source>
        <dbReference type="ARBA" id="ARBA00022694"/>
    </source>
</evidence>
<dbReference type="RefSeq" id="WP_080915344.1">
    <property type="nucleotide sequence ID" value="NZ_CP020472.1"/>
</dbReference>
<keyword evidence="4" id="KW-0819">tRNA processing</keyword>
<reference evidence="8 9" key="1">
    <citation type="submission" date="2017-03" db="EMBL/GenBank/DDBJ databases">
        <title>Genome sequencing of Shewanella japonica KCTC 22435.</title>
        <authorList>
            <person name="Kim K.M."/>
        </authorList>
    </citation>
    <scope>NUCLEOTIDE SEQUENCE [LARGE SCALE GENOMIC DNA]</scope>
    <source>
        <strain evidence="8 9">KCTC 22435</strain>
    </source>
</reference>
<dbReference type="Pfam" id="PF03942">
    <property type="entry name" value="DTW"/>
    <property type="match status" value="1"/>
</dbReference>
<dbReference type="EC" id="2.5.1.25" evidence="1"/>
<dbReference type="PANTHER" id="PTHR21392">
    <property type="entry name" value="TRNA-URIDINE AMINOCARBOXYPROPYLTRANSFERASE 2"/>
    <property type="match status" value="1"/>
</dbReference>
<keyword evidence="3" id="KW-0949">S-adenosyl-L-methionine</keyword>
<dbReference type="Proteomes" id="UP000191820">
    <property type="component" value="Chromosome"/>
</dbReference>
<evidence type="ECO:0000313" key="8">
    <source>
        <dbReference type="EMBL" id="ARD21763.1"/>
    </source>
</evidence>
<dbReference type="PANTHER" id="PTHR21392:SF0">
    <property type="entry name" value="TRNA-URIDINE AMINOCARBOXYPROPYLTRANSFERASE 2"/>
    <property type="match status" value="1"/>
</dbReference>
<protein>
    <recommendedName>
        <fullName evidence="1">tRNA-uridine aminocarboxypropyltransferase</fullName>
        <ecNumber evidence="1">2.5.1.25</ecNumber>
    </recommendedName>
</protein>
<sequence length="203" mass="23370">MKIVLLTHQKEISRVNNTGRCVTTILKDDALVVVWDRVNPDLQLLNMINTCKVGLLYPDNQQLSDAKVPEATVQQPLCQMHPNVEQIKEHRQEQHQERNQDQNREQQQKTNQDKFDALILIDATWQEARKIYNRSDYLKALQKISISSQHESIYQLRRNQVEGGLCTAECAAHILLASGEPQKAEQIMALLVQQIADDQSHRN</sequence>
<keyword evidence="2" id="KW-0808">Transferase</keyword>
<evidence type="ECO:0000256" key="3">
    <source>
        <dbReference type="ARBA" id="ARBA00022691"/>
    </source>
</evidence>
<accession>A0ABN4YCI8</accession>
<evidence type="ECO:0000313" key="9">
    <source>
        <dbReference type="Proteomes" id="UP000191820"/>
    </source>
</evidence>
<organism evidence="8 9">
    <name type="scientific">Shewanella japonica</name>
    <dbReference type="NCBI Taxonomy" id="93973"/>
    <lineage>
        <taxon>Bacteria</taxon>
        <taxon>Pseudomonadati</taxon>
        <taxon>Pseudomonadota</taxon>
        <taxon>Gammaproteobacteria</taxon>
        <taxon>Alteromonadales</taxon>
        <taxon>Shewanellaceae</taxon>
        <taxon>Shewanella</taxon>
    </lineage>
</organism>
<feature type="region of interest" description="Disordered" evidence="6">
    <location>
        <begin position="88"/>
        <end position="111"/>
    </location>
</feature>